<sequence length="165" mass="18819">MIVISDTTPVISFLKIDRLDLLKTLFEVVQIPRSVFAELIGNTKYRDEAEIIKKSPFIQVIDNIDENYVSLLRRSTGLDLGESEAIYLSDNKKADLLLMDEVRGREVAIHMGIKIMGTIGILGLAYEDSLISKEEIKQAIDILRDSGRHISERLYEQLLHFIQRS</sequence>
<dbReference type="AlphaFoldDB" id="A0A6P1Y4N5"/>
<dbReference type="Pfam" id="PF11848">
    <property type="entry name" value="DUF3368"/>
    <property type="match status" value="1"/>
</dbReference>
<dbReference type="PANTHER" id="PTHR39550">
    <property type="entry name" value="SLL0658 PROTEIN"/>
    <property type="match status" value="1"/>
</dbReference>
<protein>
    <submittedName>
        <fullName evidence="1">DUF3368 domain-containing protein</fullName>
    </submittedName>
</protein>
<dbReference type="EMBL" id="CP048020">
    <property type="protein sequence ID" value="QHX44359.1"/>
    <property type="molecule type" value="Genomic_DNA"/>
</dbReference>
<dbReference type="Proteomes" id="UP000464374">
    <property type="component" value="Chromosome"/>
</dbReference>
<dbReference type="InterPro" id="IPR021799">
    <property type="entry name" value="PIN-like_prokaryotic"/>
</dbReference>
<evidence type="ECO:0000313" key="1">
    <source>
        <dbReference type="EMBL" id="QHX44359.1"/>
    </source>
</evidence>
<dbReference type="KEGG" id="trz:GWP43_13825"/>
<dbReference type="PANTHER" id="PTHR39550:SF1">
    <property type="entry name" value="SLL0658 PROTEIN"/>
    <property type="match status" value="1"/>
</dbReference>
<dbReference type="RefSeq" id="WP_162664632.1">
    <property type="nucleotide sequence ID" value="NZ_CP048020.1"/>
</dbReference>
<evidence type="ECO:0000313" key="2">
    <source>
        <dbReference type="Proteomes" id="UP000464374"/>
    </source>
</evidence>
<proteinExistence type="predicted"/>
<gene>
    <name evidence="1" type="ORF">GWP43_13825</name>
</gene>
<reference evidence="1 2" key="1">
    <citation type="submission" date="2020-01" db="EMBL/GenBank/DDBJ databases">
        <title>Complete genome sequence of a human oral phylogroup 1 Treponema sp. strain ATCC 700766, originally isolated from periodontitis dental plaque.</title>
        <authorList>
            <person name="Chan Y."/>
            <person name="Huo Y.-B."/>
            <person name="Yu X.-L."/>
            <person name="Zeng H."/>
            <person name="Leung W.-K."/>
            <person name="Watt R.M."/>
        </authorList>
    </citation>
    <scope>NUCLEOTIDE SEQUENCE [LARGE SCALE GENOMIC DNA]</scope>
    <source>
        <strain evidence="1 2">OMZ 804</strain>
    </source>
</reference>
<accession>A0A6P1Y4N5</accession>
<name>A0A6P1Y4N5_9SPIR</name>
<organism evidence="1 2">
    <name type="scientific">Treponema vincentii</name>
    <dbReference type="NCBI Taxonomy" id="69710"/>
    <lineage>
        <taxon>Bacteria</taxon>
        <taxon>Pseudomonadati</taxon>
        <taxon>Spirochaetota</taxon>
        <taxon>Spirochaetia</taxon>
        <taxon>Spirochaetales</taxon>
        <taxon>Treponemataceae</taxon>
        <taxon>Treponema</taxon>
    </lineage>
</organism>